<organism evidence="4 5">
    <name type="scientific">Streptomyces ambofaciens (strain ATCC 23877 / 3486 / DSM 40053 / JCM 4204 / NBRC 12836 / NRRL B-2516)</name>
    <dbReference type="NCBI Taxonomy" id="278992"/>
    <lineage>
        <taxon>Bacteria</taxon>
        <taxon>Bacillati</taxon>
        <taxon>Actinomycetota</taxon>
        <taxon>Actinomycetes</taxon>
        <taxon>Kitasatosporales</taxon>
        <taxon>Streptomycetaceae</taxon>
        <taxon>Streptomyces</taxon>
    </lineage>
</organism>
<dbReference type="AlphaFoldDB" id="A0A0K2AWL3"/>
<evidence type="ECO:0000313" key="5">
    <source>
        <dbReference type="Proteomes" id="UP000061018"/>
    </source>
</evidence>
<dbReference type="PROSITE" id="PS51257">
    <property type="entry name" value="PROKAR_LIPOPROTEIN"/>
    <property type="match status" value="1"/>
</dbReference>
<proteinExistence type="predicted"/>
<feature type="chain" id="PRO_5038748743" description="DUF4232 domain-containing protein" evidence="2">
    <location>
        <begin position="26"/>
        <end position="256"/>
    </location>
</feature>
<feature type="compositionally biased region" description="Low complexity" evidence="1">
    <location>
        <begin position="90"/>
        <end position="109"/>
    </location>
</feature>
<dbReference type="Pfam" id="PF14016">
    <property type="entry name" value="DUF4232"/>
    <property type="match status" value="1"/>
</dbReference>
<keyword evidence="2" id="KW-0732">Signal</keyword>
<feature type="domain" description="DUF4232" evidence="3">
    <location>
        <begin position="126"/>
        <end position="247"/>
    </location>
</feature>
<accession>A0A0K2AWL3</accession>
<feature type="signal peptide" evidence="2">
    <location>
        <begin position="1"/>
        <end position="25"/>
    </location>
</feature>
<name>A0A0K2AWL3_STRA7</name>
<dbReference type="Proteomes" id="UP000061018">
    <property type="component" value="Chromosome"/>
</dbReference>
<gene>
    <name evidence="4" type="ORF">SAM23877_4246</name>
</gene>
<feature type="compositionally biased region" description="Low complexity" evidence="1">
    <location>
        <begin position="69"/>
        <end position="82"/>
    </location>
</feature>
<evidence type="ECO:0000313" key="4">
    <source>
        <dbReference type="EMBL" id="AKZ57291.1"/>
    </source>
</evidence>
<dbReference type="KEGG" id="samb:SAM23877_4246"/>
<dbReference type="STRING" id="1889.SAM40697_3813"/>
<reference evidence="5" key="1">
    <citation type="journal article" date="2015" name="J. Biotechnol.">
        <title>Complete genome sequence of Streptomyces ambofaciens ATCC 23877, the spiramycin producer.</title>
        <authorList>
            <person name="Thibessard A."/>
            <person name="Haas D."/>
            <person name="Gerbaud C."/>
            <person name="Aigle B."/>
            <person name="Lautru S."/>
            <person name="Pernodet J.L."/>
            <person name="Leblond P."/>
        </authorList>
    </citation>
    <scope>NUCLEOTIDE SEQUENCE [LARGE SCALE GENOMIC DNA]</scope>
    <source>
        <strain evidence="5">ATCC 23877 / 3486 / DSM 40053 / JCM 4204 / NBRC 12836 / NRRL B-2516</strain>
    </source>
</reference>
<protein>
    <recommendedName>
        <fullName evidence="3">DUF4232 domain-containing protein</fullName>
    </recommendedName>
</protein>
<evidence type="ECO:0000256" key="2">
    <source>
        <dbReference type="SAM" id="SignalP"/>
    </source>
</evidence>
<dbReference type="RefSeq" id="WP_053135065.1">
    <property type="nucleotide sequence ID" value="NZ_CP012382.1"/>
</dbReference>
<sequence length="256" mass="24544">MSARTTRTRLFAATTVALAALALTACEGDGSDTGAPAPSSATPAGQQSERPSGGNESAGGTETGGTKGTNGSAGSAASSGSTGAAGSGSSGKTAGSSGSSGSSAASGSSGTSGGTGDEDSDLPGKCSAADVKITATEVPRPLNHLLLTATNTGSKTCMLPQYPAARFGEAQSVPPVAESTKPQSLTGVQPGEAGYAGVLLSAGDGSGENGYQADTLTIPFEDGSVATVALPAGGVYVDTALTVTYWQADMDAALSH</sequence>
<evidence type="ECO:0000256" key="1">
    <source>
        <dbReference type="SAM" id="MobiDB-lite"/>
    </source>
</evidence>
<feature type="compositionally biased region" description="Low complexity" evidence="1">
    <location>
        <begin position="33"/>
        <end position="60"/>
    </location>
</feature>
<evidence type="ECO:0000259" key="3">
    <source>
        <dbReference type="Pfam" id="PF14016"/>
    </source>
</evidence>
<dbReference type="InterPro" id="IPR025326">
    <property type="entry name" value="DUF4232"/>
</dbReference>
<dbReference type="EMBL" id="CP012382">
    <property type="protein sequence ID" value="AKZ57291.1"/>
    <property type="molecule type" value="Genomic_DNA"/>
</dbReference>
<feature type="region of interest" description="Disordered" evidence="1">
    <location>
        <begin position="27"/>
        <end position="125"/>
    </location>
</feature>